<dbReference type="GO" id="GO:0006355">
    <property type="term" value="P:regulation of DNA-templated transcription"/>
    <property type="evidence" value="ECO:0007669"/>
    <property type="project" value="InterPro"/>
</dbReference>
<evidence type="ECO:0000313" key="7">
    <source>
        <dbReference type="Proteomes" id="UP001193501"/>
    </source>
</evidence>
<dbReference type="PROSITE" id="PS50110">
    <property type="entry name" value="RESPONSE_REGULATORY"/>
    <property type="match status" value="1"/>
</dbReference>
<dbReference type="InterPro" id="IPR001789">
    <property type="entry name" value="Sig_transdc_resp-reg_receiver"/>
</dbReference>
<dbReference type="GO" id="GO:0000160">
    <property type="term" value="P:phosphorelay signal transduction system"/>
    <property type="evidence" value="ECO:0007669"/>
    <property type="project" value="InterPro"/>
</dbReference>
<accession>A0AAE5BVD6</accession>
<organism evidence="6 7">
    <name type="scientific">Stagnihabitans tardus</name>
    <dbReference type="NCBI Taxonomy" id="2699202"/>
    <lineage>
        <taxon>Bacteria</taxon>
        <taxon>Pseudomonadati</taxon>
        <taxon>Pseudomonadota</taxon>
        <taxon>Alphaproteobacteria</taxon>
        <taxon>Rhodobacterales</taxon>
        <taxon>Paracoccaceae</taxon>
        <taxon>Stagnihabitans</taxon>
    </lineage>
</organism>
<keyword evidence="2" id="KW-0238">DNA-binding</keyword>
<dbReference type="SMART" id="SM00421">
    <property type="entry name" value="HTH_LUXR"/>
    <property type="match status" value="1"/>
</dbReference>
<dbReference type="PANTHER" id="PTHR45566">
    <property type="entry name" value="HTH-TYPE TRANSCRIPTIONAL REGULATOR YHJB-RELATED"/>
    <property type="match status" value="1"/>
</dbReference>
<dbReference type="InterPro" id="IPR011006">
    <property type="entry name" value="CheY-like_superfamily"/>
</dbReference>
<evidence type="ECO:0000256" key="3">
    <source>
        <dbReference type="PROSITE-ProRule" id="PRU00169"/>
    </source>
</evidence>
<comment type="caution">
    <text evidence="6">The sequence shown here is derived from an EMBL/GenBank/DDBJ whole genome shotgun (WGS) entry which is preliminary data.</text>
</comment>
<evidence type="ECO:0000259" key="5">
    <source>
        <dbReference type="PROSITE" id="PS50110"/>
    </source>
</evidence>
<keyword evidence="7" id="KW-1185">Reference proteome</keyword>
<dbReference type="GO" id="GO:0003677">
    <property type="term" value="F:DNA binding"/>
    <property type="evidence" value="ECO:0007669"/>
    <property type="project" value="UniProtKB-KW"/>
</dbReference>
<dbReference type="Pfam" id="PF00196">
    <property type="entry name" value="GerE"/>
    <property type="match status" value="1"/>
</dbReference>
<sequence>MDPSRAPFRSALIVEDHPLFGEALGLTLRNFIGIEEIAIADRLADALERLKTVKPDVICLDLHLPDVTGLEGLIRLRQEAPDVPLVVVSSLAEPRVIAAALAAGAQGFIPKHAGRETFAAAFEALGAGRVFTPEGYEPGLGLEGPGEGETIARLKTLTRQQALILQRICAGKPNKVIAWELSVAETTVKAHVTAIMRKLGVTSRTQAVLMAGGVNFTQLLEG</sequence>
<keyword evidence="1 3" id="KW-0597">Phosphoprotein</keyword>
<dbReference type="Proteomes" id="UP001193501">
    <property type="component" value="Unassembled WGS sequence"/>
</dbReference>
<dbReference type="PROSITE" id="PS50043">
    <property type="entry name" value="HTH_LUXR_2"/>
    <property type="match status" value="1"/>
</dbReference>
<dbReference type="PANTHER" id="PTHR45566:SF1">
    <property type="entry name" value="HTH-TYPE TRANSCRIPTIONAL REGULATOR YHJB-RELATED"/>
    <property type="match status" value="1"/>
</dbReference>
<feature type="domain" description="HTH luxR-type" evidence="4">
    <location>
        <begin position="150"/>
        <end position="215"/>
    </location>
</feature>
<protein>
    <submittedName>
        <fullName evidence="6">Response regulator</fullName>
    </submittedName>
</protein>
<dbReference type="SMART" id="SM00448">
    <property type="entry name" value="REC"/>
    <property type="match status" value="1"/>
</dbReference>
<dbReference type="InterPro" id="IPR000792">
    <property type="entry name" value="Tscrpt_reg_LuxR_C"/>
</dbReference>
<dbReference type="InterPro" id="IPR051015">
    <property type="entry name" value="EvgA-like"/>
</dbReference>
<reference evidence="6" key="1">
    <citation type="submission" date="2020-01" db="EMBL/GenBank/DDBJ databases">
        <authorList>
            <person name="Chen W.-M."/>
        </authorList>
    </citation>
    <scope>NUCLEOTIDE SEQUENCE</scope>
    <source>
        <strain evidence="6">CYK-10</strain>
    </source>
</reference>
<dbReference type="InterPro" id="IPR016032">
    <property type="entry name" value="Sig_transdc_resp-reg_C-effctor"/>
</dbReference>
<dbReference type="EMBL" id="JAABNR010000004">
    <property type="protein sequence ID" value="NBZ87123.1"/>
    <property type="molecule type" value="Genomic_DNA"/>
</dbReference>
<name>A0AAE5BVD6_9RHOB</name>
<evidence type="ECO:0000256" key="1">
    <source>
        <dbReference type="ARBA" id="ARBA00022553"/>
    </source>
</evidence>
<dbReference type="PRINTS" id="PR00038">
    <property type="entry name" value="HTHLUXR"/>
</dbReference>
<dbReference type="Pfam" id="PF00072">
    <property type="entry name" value="Response_reg"/>
    <property type="match status" value="1"/>
</dbReference>
<dbReference type="SUPFAM" id="SSF52172">
    <property type="entry name" value="CheY-like"/>
    <property type="match status" value="1"/>
</dbReference>
<feature type="domain" description="Response regulatory" evidence="5">
    <location>
        <begin position="10"/>
        <end position="126"/>
    </location>
</feature>
<evidence type="ECO:0000259" key="4">
    <source>
        <dbReference type="PROSITE" id="PS50043"/>
    </source>
</evidence>
<dbReference type="SUPFAM" id="SSF46894">
    <property type="entry name" value="C-terminal effector domain of the bipartite response regulators"/>
    <property type="match status" value="1"/>
</dbReference>
<dbReference type="InterPro" id="IPR058245">
    <property type="entry name" value="NreC/VraR/RcsB-like_REC"/>
</dbReference>
<feature type="modified residue" description="4-aspartylphosphate" evidence="3">
    <location>
        <position position="61"/>
    </location>
</feature>
<gene>
    <name evidence="6" type="ORF">GV832_05980</name>
</gene>
<dbReference type="Gene3D" id="3.40.50.2300">
    <property type="match status" value="1"/>
</dbReference>
<dbReference type="CDD" id="cd17535">
    <property type="entry name" value="REC_NarL-like"/>
    <property type="match status" value="1"/>
</dbReference>
<dbReference type="RefSeq" id="WP_168773925.1">
    <property type="nucleotide sequence ID" value="NZ_JAABNR010000004.1"/>
</dbReference>
<dbReference type="PROSITE" id="PS00622">
    <property type="entry name" value="HTH_LUXR_1"/>
    <property type="match status" value="1"/>
</dbReference>
<dbReference type="CDD" id="cd06170">
    <property type="entry name" value="LuxR_C_like"/>
    <property type="match status" value="1"/>
</dbReference>
<evidence type="ECO:0000313" key="6">
    <source>
        <dbReference type="EMBL" id="NBZ87123.1"/>
    </source>
</evidence>
<proteinExistence type="predicted"/>
<evidence type="ECO:0000256" key="2">
    <source>
        <dbReference type="ARBA" id="ARBA00023125"/>
    </source>
</evidence>
<dbReference type="AlphaFoldDB" id="A0AAE5BVD6"/>